<dbReference type="PANTHER" id="PTHR43401">
    <property type="entry name" value="L-THREONINE 3-DEHYDROGENASE"/>
    <property type="match status" value="1"/>
</dbReference>
<dbReference type="Gene3D" id="3.90.180.10">
    <property type="entry name" value="Medium-chain alcohol dehydrogenases, catalytic domain"/>
    <property type="match status" value="1"/>
</dbReference>
<dbReference type="SMART" id="SM00829">
    <property type="entry name" value="PKS_ER"/>
    <property type="match status" value="1"/>
</dbReference>
<dbReference type="Pfam" id="PF00107">
    <property type="entry name" value="ADH_zinc_N"/>
    <property type="match status" value="1"/>
</dbReference>
<dbReference type="SUPFAM" id="SSF51735">
    <property type="entry name" value="NAD(P)-binding Rossmann-fold domains"/>
    <property type="match status" value="1"/>
</dbReference>
<comment type="cofactor">
    <cofactor evidence="4">
        <name>Zn(2+)</name>
        <dbReference type="ChEBI" id="CHEBI:29105"/>
    </cofactor>
</comment>
<organism evidence="6 7">
    <name type="scientific">Diplocloster agilis</name>
    <dbReference type="NCBI Taxonomy" id="2850323"/>
    <lineage>
        <taxon>Bacteria</taxon>
        <taxon>Bacillati</taxon>
        <taxon>Bacillota</taxon>
        <taxon>Clostridia</taxon>
        <taxon>Lachnospirales</taxon>
        <taxon>Lachnospiraceae</taxon>
        <taxon>Diplocloster</taxon>
    </lineage>
</organism>
<dbReference type="Gene3D" id="3.40.50.720">
    <property type="entry name" value="NAD(P)-binding Rossmann-like Domain"/>
    <property type="match status" value="1"/>
</dbReference>
<dbReference type="InterPro" id="IPR011032">
    <property type="entry name" value="GroES-like_sf"/>
</dbReference>
<dbReference type="InterPro" id="IPR013154">
    <property type="entry name" value="ADH-like_N"/>
</dbReference>
<evidence type="ECO:0000256" key="1">
    <source>
        <dbReference type="ARBA" id="ARBA00022723"/>
    </source>
</evidence>
<dbReference type="InterPro" id="IPR050129">
    <property type="entry name" value="Zn_alcohol_dh"/>
</dbReference>
<evidence type="ECO:0000313" key="7">
    <source>
        <dbReference type="Proteomes" id="UP000712157"/>
    </source>
</evidence>
<evidence type="ECO:0000256" key="3">
    <source>
        <dbReference type="ARBA" id="ARBA00023002"/>
    </source>
</evidence>
<accession>A0A949NDT1</accession>
<evidence type="ECO:0000256" key="4">
    <source>
        <dbReference type="RuleBase" id="RU361277"/>
    </source>
</evidence>
<proteinExistence type="inferred from homology"/>
<dbReference type="InterPro" id="IPR013149">
    <property type="entry name" value="ADH-like_C"/>
</dbReference>
<dbReference type="AlphaFoldDB" id="A0A949NDT1"/>
<keyword evidence="3" id="KW-0560">Oxidoreductase</keyword>
<dbReference type="InterPro" id="IPR036291">
    <property type="entry name" value="NAD(P)-bd_dom_sf"/>
</dbReference>
<evidence type="ECO:0000256" key="2">
    <source>
        <dbReference type="ARBA" id="ARBA00022833"/>
    </source>
</evidence>
<keyword evidence="1 4" id="KW-0479">Metal-binding</keyword>
<dbReference type="EMBL" id="JAHQCW010000008">
    <property type="protein sequence ID" value="MBU9736321.1"/>
    <property type="molecule type" value="Genomic_DNA"/>
</dbReference>
<dbReference type="PANTHER" id="PTHR43401:SF2">
    <property type="entry name" value="L-THREONINE 3-DEHYDROGENASE"/>
    <property type="match status" value="1"/>
</dbReference>
<reference evidence="6" key="1">
    <citation type="submission" date="2021-06" db="EMBL/GenBank/DDBJ databases">
        <title>Description of novel taxa of the family Lachnospiraceae.</title>
        <authorList>
            <person name="Chaplin A.V."/>
            <person name="Sokolova S.R."/>
            <person name="Pikina A.P."/>
            <person name="Korzhanova M."/>
            <person name="Belova V."/>
            <person name="Korostin D."/>
            <person name="Efimov B.A."/>
        </authorList>
    </citation>
    <scope>NUCLEOTIDE SEQUENCE</scope>
    <source>
        <strain evidence="6">ASD5720</strain>
    </source>
</reference>
<gene>
    <name evidence="6" type="ORF">KTH89_07200</name>
</gene>
<dbReference type="Proteomes" id="UP000712157">
    <property type="component" value="Unassembled WGS sequence"/>
</dbReference>
<comment type="similarity">
    <text evidence="4">Belongs to the zinc-containing alcohol dehydrogenase family.</text>
</comment>
<comment type="caution">
    <text evidence="6">The sequence shown here is derived from an EMBL/GenBank/DDBJ whole genome shotgun (WGS) entry which is preliminary data.</text>
</comment>
<keyword evidence="2 4" id="KW-0862">Zinc</keyword>
<evidence type="ECO:0000259" key="5">
    <source>
        <dbReference type="SMART" id="SM00829"/>
    </source>
</evidence>
<evidence type="ECO:0000313" key="6">
    <source>
        <dbReference type="EMBL" id="MBU9736321.1"/>
    </source>
</evidence>
<dbReference type="PROSITE" id="PS00059">
    <property type="entry name" value="ADH_ZINC"/>
    <property type="match status" value="1"/>
</dbReference>
<sequence length="342" mass="37340">MMKGLVTDGRGGIFLREDIPMPKMGEYDGLVKTVGCGICNGTDLKLADGHLKGFGTYPAVLGHEAVGRVIRTGKKVRNYREGDLVLRSELPDRGQYYSLWGGFSEYALVTDCDAMEEDGLTIQDVGARSKTVVPDGIDGTDACMLITLEEIYSALKRLDMRAGQNVVIAGCGPVGIAMANLCRILGAGKILLGGHHKARMQKALELGADVAVDTREEDLSLRIREEMGKADLFIDAVGNGTVLSHGLRSVKPGGVIGIYGIGLRSTQPVAWEDADYCWEIRSVQWPDYGHLVTIQKETADLVLEGKLHLSDYVTHRLPVEDYERGFELVKNREGLKVVLTFD</sequence>
<protein>
    <submittedName>
        <fullName evidence="6">Zinc-binding dehydrogenase</fullName>
    </submittedName>
</protein>
<dbReference type="GO" id="GO:0016491">
    <property type="term" value="F:oxidoreductase activity"/>
    <property type="evidence" value="ECO:0007669"/>
    <property type="project" value="UniProtKB-KW"/>
</dbReference>
<feature type="domain" description="Enoyl reductase (ER)" evidence="5">
    <location>
        <begin position="9"/>
        <end position="339"/>
    </location>
</feature>
<dbReference type="InterPro" id="IPR002328">
    <property type="entry name" value="ADH_Zn_CS"/>
</dbReference>
<dbReference type="RefSeq" id="WP_158347883.1">
    <property type="nucleotide sequence ID" value="NZ_JAHQCW010000008.1"/>
</dbReference>
<keyword evidence="7" id="KW-1185">Reference proteome</keyword>
<dbReference type="InterPro" id="IPR020843">
    <property type="entry name" value="ER"/>
</dbReference>
<name>A0A949NDT1_9FIRM</name>
<dbReference type="Pfam" id="PF08240">
    <property type="entry name" value="ADH_N"/>
    <property type="match status" value="1"/>
</dbReference>
<dbReference type="SUPFAM" id="SSF50129">
    <property type="entry name" value="GroES-like"/>
    <property type="match status" value="1"/>
</dbReference>
<dbReference type="GO" id="GO:0008270">
    <property type="term" value="F:zinc ion binding"/>
    <property type="evidence" value="ECO:0007669"/>
    <property type="project" value="InterPro"/>
</dbReference>